<dbReference type="OrthoDB" id="408373at2759"/>
<name>A0A7R8WX91_9CRUS</name>
<proteinExistence type="predicted"/>
<dbReference type="EMBL" id="OB745611">
    <property type="protein sequence ID" value="CAD7239877.1"/>
    <property type="molecule type" value="Genomic_DNA"/>
</dbReference>
<dbReference type="Gene3D" id="3.40.50.1820">
    <property type="entry name" value="alpha/beta hydrolase"/>
    <property type="match status" value="1"/>
</dbReference>
<organism evidence="2">
    <name type="scientific">Cyprideis torosa</name>
    <dbReference type="NCBI Taxonomy" id="163714"/>
    <lineage>
        <taxon>Eukaryota</taxon>
        <taxon>Metazoa</taxon>
        <taxon>Ecdysozoa</taxon>
        <taxon>Arthropoda</taxon>
        <taxon>Crustacea</taxon>
        <taxon>Oligostraca</taxon>
        <taxon>Ostracoda</taxon>
        <taxon>Podocopa</taxon>
        <taxon>Podocopida</taxon>
        <taxon>Cytherocopina</taxon>
        <taxon>Cytheroidea</taxon>
        <taxon>Cytherideidae</taxon>
        <taxon>Cyprideis</taxon>
    </lineage>
</organism>
<gene>
    <name evidence="2" type="ORF">CTOB1V02_LOCUS17692</name>
</gene>
<dbReference type="SUPFAM" id="SSF53474">
    <property type="entry name" value="alpha/beta-Hydrolases"/>
    <property type="match status" value="1"/>
</dbReference>
<evidence type="ECO:0000313" key="2">
    <source>
        <dbReference type="EMBL" id="CAD7239877.1"/>
    </source>
</evidence>
<sequence length="144" mass="16174">MGWSLGGLVAQALALQYPQLVKALILVASTPCFVQHAGWQHGLPESVLHEFATNLQQDYQATVKRFFALQFMGVRSNPQMIHDLRDNILSKPAAFHALETGLEILNSADFSRQTITHPQQWILGRLDKLIPVGLAETLEHRHQE</sequence>
<feature type="non-terminal residue" evidence="2">
    <location>
        <position position="144"/>
    </location>
</feature>
<protein>
    <recommendedName>
        <fullName evidence="1">AB hydrolase-1 domain-containing protein</fullName>
    </recommendedName>
</protein>
<dbReference type="InterPro" id="IPR000073">
    <property type="entry name" value="AB_hydrolase_1"/>
</dbReference>
<feature type="domain" description="AB hydrolase-1" evidence="1">
    <location>
        <begin position="1"/>
        <end position="93"/>
    </location>
</feature>
<dbReference type="InterPro" id="IPR029058">
    <property type="entry name" value="AB_hydrolase_fold"/>
</dbReference>
<dbReference type="Pfam" id="PF00561">
    <property type="entry name" value="Abhydrolase_1"/>
    <property type="match status" value="1"/>
</dbReference>
<accession>A0A7R8WX91</accession>
<reference evidence="2" key="1">
    <citation type="submission" date="2020-11" db="EMBL/GenBank/DDBJ databases">
        <authorList>
            <person name="Tran Van P."/>
        </authorList>
    </citation>
    <scope>NUCLEOTIDE SEQUENCE</scope>
</reference>
<dbReference type="AlphaFoldDB" id="A0A7R8WX91"/>
<evidence type="ECO:0000259" key="1">
    <source>
        <dbReference type="Pfam" id="PF00561"/>
    </source>
</evidence>